<evidence type="ECO:0000256" key="2">
    <source>
        <dbReference type="ARBA" id="ARBA00022884"/>
    </source>
</evidence>
<name>A0A5B9DEN4_9ARCH</name>
<gene>
    <name evidence="4" type="ORF">DSAG12_03298</name>
</gene>
<protein>
    <recommendedName>
        <fullName evidence="3">tRNA-binding domain-containing protein</fullName>
    </recommendedName>
</protein>
<keyword evidence="1" id="KW-0820">tRNA-binding</keyword>
<reference evidence="4 5" key="1">
    <citation type="journal article" date="2020" name="Nature">
        <title>Isolation of an archaeon at the prokaryote-eukaryote interface.</title>
        <authorList>
            <person name="Imachi H."/>
            <person name="Nobu M.K."/>
            <person name="Nakahara N."/>
            <person name="Morono Y."/>
            <person name="Ogawara M."/>
            <person name="Takaki Y."/>
            <person name="Takano Y."/>
            <person name="Uematsu K."/>
            <person name="Ikuta T."/>
            <person name="Ito M."/>
            <person name="Matsui Y."/>
            <person name="Miyazaki M."/>
            <person name="Murata K."/>
            <person name="Saito Y."/>
            <person name="Sakai S."/>
            <person name="Song C."/>
            <person name="Tasumi E."/>
            <person name="Yamanaka Y."/>
            <person name="Yamaguchi T."/>
            <person name="Kamagata Y."/>
            <person name="Tamaki H."/>
            <person name="Takai K."/>
        </authorList>
    </citation>
    <scope>NUCLEOTIDE SEQUENCE [LARGE SCALE GENOMIC DNA]</scope>
    <source>
        <strain evidence="4 5">MK-D1</strain>
    </source>
</reference>
<keyword evidence="5" id="KW-1185">Reference proteome</keyword>
<dbReference type="GO" id="GO:0004825">
    <property type="term" value="F:methionine-tRNA ligase activity"/>
    <property type="evidence" value="ECO:0007669"/>
    <property type="project" value="UniProtKB-EC"/>
</dbReference>
<dbReference type="AlphaFoldDB" id="A0A5B9DEN4"/>
<reference evidence="4 5" key="2">
    <citation type="journal article" date="2024" name="Int. J. Syst. Evol. Microbiol.">
        <title>Promethearchaeum syntrophicum gen. nov., sp. nov., an anaerobic, obligately syntrophic archaeon, the first isolate of the lineage 'Asgard' archaea, and proposal of the new archaeal phylum Promethearchaeota phyl. nov. and kingdom Promethearchaeati regn. nov.</title>
        <authorList>
            <person name="Imachi H."/>
            <person name="Nobu M.K."/>
            <person name="Kato S."/>
            <person name="Takaki Y."/>
            <person name="Miyazaki M."/>
            <person name="Miyata M."/>
            <person name="Ogawara M."/>
            <person name="Saito Y."/>
            <person name="Sakai S."/>
            <person name="Tahara Y.O."/>
            <person name="Takano Y."/>
            <person name="Tasumi E."/>
            <person name="Uematsu K."/>
            <person name="Yoshimura T."/>
            <person name="Itoh T."/>
            <person name="Ohkuma M."/>
            <person name="Takai K."/>
        </authorList>
    </citation>
    <scope>NUCLEOTIDE SEQUENCE [LARGE SCALE GENOMIC DNA]</scope>
    <source>
        <strain evidence="4 5">MK-D1</strain>
    </source>
</reference>
<dbReference type="KEGG" id="psyt:DSAG12_03298"/>
<dbReference type="InterPro" id="IPR051270">
    <property type="entry name" value="Tyrosine-tRNA_ligase_regulator"/>
</dbReference>
<sequence length="108" mass="12089">MSSFKDFKNLDIRLAKVLECKSNPDSKSLIELKTDIGDNQTRTIVAAIKEWYSAEDLIGEYVLVAFNLPLNSIKSEGTLLAIDAEHSAVLLKPDKKYYDKIKPGMKLA</sequence>
<dbReference type="InterPro" id="IPR012340">
    <property type="entry name" value="NA-bd_OB-fold"/>
</dbReference>
<dbReference type="EMBL" id="CP042905">
    <property type="protein sequence ID" value="QEE17461.2"/>
    <property type="molecule type" value="Genomic_DNA"/>
</dbReference>
<keyword evidence="2" id="KW-0694">RNA-binding</keyword>
<proteinExistence type="predicted"/>
<dbReference type="Proteomes" id="UP000321408">
    <property type="component" value="Chromosome"/>
</dbReference>
<dbReference type="InterPro" id="IPR002547">
    <property type="entry name" value="tRNA-bd_dom"/>
</dbReference>
<dbReference type="PROSITE" id="PS50886">
    <property type="entry name" value="TRBD"/>
    <property type="match status" value="1"/>
</dbReference>
<dbReference type="Pfam" id="PF01588">
    <property type="entry name" value="tRNA_bind"/>
    <property type="match status" value="1"/>
</dbReference>
<dbReference type="SUPFAM" id="SSF50249">
    <property type="entry name" value="Nucleic acid-binding proteins"/>
    <property type="match status" value="1"/>
</dbReference>
<evidence type="ECO:0000259" key="3">
    <source>
        <dbReference type="PROSITE" id="PS50886"/>
    </source>
</evidence>
<dbReference type="PANTHER" id="PTHR11586">
    <property type="entry name" value="TRNA-AMINOACYLATION COFACTOR ARC1 FAMILY MEMBER"/>
    <property type="match status" value="1"/>
</dbReference>
<evidence type="ECO:0000313" key="4">
    <source>
        <dbReference type="EMBL" id="QEE17461.2"/>
    </source>
</evidence>
<dbReference type="GO" id="GO:0000049">
    <property type="term" value="F:tRNA binding"/>
    <property type="evidence" value="ECO:0007669"/>
    <property type="project" value="UniProtKB-KW"/>
</dbReference>
<accession>A0A5B9DEN4</accession>
<evidence type="ECO:0000256" key="1">
    <source>
        <dbReference type="ARBA" id="ARBA00022555"/>
    </source>
</evidence>
<dbReference type="Gene3D" id="2.40.50.140">
    <property type="entry name" value="Nucleic acid-binding proteins"/>
    <property type="match status" value="1"/>
</dbReference>
<organism evidence="4 5">
    <name type="scientific">Promethearchaeum syntrophicum</name>
    <dbReference type="NCBI Taxonomy" id="2594042"/>
    <lineage>
        <taxon>Archaea</taxon>
        <taxon>Promethearchaeati</taxon>
        <taxon>Promethearchaeota</taxon>
        <taxon>Promethearchaeia</taxon>
        <taxon>Promethearchaeales</taxon>
        <taxon>Promethearchaeaceae</taxon>
        <taxon>Promethearchaeum</taxon>
    </lineage>
</organism>
<evidence type="ECO:0000313" key="5">
    <source>
        <dbReference type="Proteomes" id="UP000321408"/>
    </source>
</evidence>
<dbReference type="PANTHER" id="PTHR11586:SF37">
    <property type="entry name" value="TRNA-BINDING DOMAIN-CONTAINING PROTEIN"/>
    <property type="match status" value="1"/>
</dbReference>